<feature type="region of interest" description="Disordered" evidence="2">
    <location>
        <begin position="35"/>
        <end position="62"/>
    </location>
</feature>
<feature type="signal peptide" evidence="3">
    <location>
        <begin position="1"/>
        <end position="19"/>
    </location>
</feature>
<feature type="domain" description="EF-hand" evidence="4">
    <location>
        <begin position="49"/>
        <end position="84"/>
    </location>
</feature>
<dbReference type="Proteomes" id="UP000887566">
    <property type="component" value="Unplaced"/>
</dbReference>
<dbReference type="PROSITE" id="PS00018">
    <property type="entry name" value="EF_HAND_1"/>
    <property type="match status" value="1"/>
</dbReference>
<dbReference type="WBParaSite" id="PSAMB.scaffold5533size11472.g26802.t1">
    <property type="protein sequence ID" value="PSAMB.scaffold5533size11472.g26802.t1"/>
    <property type="gene ID" value="PSAMB.scaffold5533size11472.g26802"/>
</dbReference>
<evidence type="ECO:0000256" key="3">
    <source>
        <dbReference type="SAM" id="SignalP"/>
    </source>
</evidence>
<organism evidence="5 6">
    <name type="scientific">Plectus sambesii</name>
    <dbReference type="NCBI Taxonomy" id="2011161"/>
    <lineage>
        <taxon>Eukaryota</taxon>
        <taxon>Metazoa</taxon>
        <taxon>Ecdysozoa</taxon>
        <taxon>Nematoda</taxon>
        <taxon>Chromadorea</taxon>
        <taxon>Plectida</taxon>
        <taxon>Plectina</taxon>
        <taxon>Plectoidea</taxon>
        <taxon>Plectidae</taxon>
        <taxon>Plectus</taxon>
    </lineage>
</organism>
<feature type="chain" id="PRO_5038102220" evidence="3">
    <location>
        <begin position="20"/>
        <end position="193"/>
    </location>
</feature>
<dbReference type="SUPFAM" id="SSF47473">
    <property type="entry name" value="EF-hand"/>
    <property type="match status" value="1"/>
</dbReference>
<name>A0A914X0P0_9BILA</name>
<reference evidence="6" key="1">
    <citation type="submission" date="2022-11" db="UniProtKB">
        <authorList>
            <consortium name="WormBaseParasite"/>
        </authorList>
    </citation>
    <scope>IDENTIFICATION</scope>
</reference>
<dbReference type="Pfam" id="PF13202">
    <property type="entry name" value="EF-hand_5"/>
    <property type="match status" value="2"/>
</dbReference>
<evidence type="ECO:0000313" key="6">
    <source>
        <dbReference type="WBParaSite" id="PSAMB.scaffold5533size11472.g26802.t1"/>
    </source>
</evidence>
<keyword evidence="1" id="KW-0106">Calcium</keyword>
<evidence type="ECO:0000256" key="2">
    <source>
        <dbReference type="SAM" id="MobiDB-lite"/>
    </source>
</evidence>
<feature type="domain" description="EF-hand" evidence="4">
    <location>
        <begin position="86"/>
        <end position="115"/>
    </location>
</feature>
<dbReference type="Gene3D" id="1.10.238.10">
    <property type="entry name" value="EF-hand"/>
    <property type="match status" value="2"/>
</dbReference>
<keyword evidence="5" id="KW-1185">Reference proteome</keyword>
<protein>
    <submittedName>
        <fullName evidence="6">EF-hand domain-containing protein</fullName>
    </submittedName>
</protein>
<evidence type="ECO:0000256" key="1">
    <source>
        <dbReference type="ARBA" id="ARBA00022837"/>
    </source>
</evidence>
<proteinExistence type="predicted"/>
<dbReference type="InterPro" id="IPR018247">
    <property type="entry name" value="EF_Hand_1_Ca_BS"/>
</dbReference>
<accession>A0A914X0P0</accession>
<sequence>MISLSLCVASIIFLSVANGQGLPFNNFSPSPFRSFSPQPINSPYESNESDPESSNNIFKQTDADSDGKVTFNEFLLADREYILQQERSFKNFDTDGDGFITQLEHDSFYKRREEEEAESRRQQEKLFRQLVAGFDNRGNDKFGRYPPRTTFSLPFFLQGSNGSNQTFARAVDPPLVEPTVTTTTPASPSIPLS</sequence>
<dbReference type="InterPro" id="IPR002048">
    <property type="entry name" value="EF_hand_dom"/>
</dbReference>
<evidence type="ECO:0000259" key="4">
    <source>
        <dbReference type="PROSITE" id="PS50222"/>
    </source>
</evidence>
<dbReference type="PROSITE" id="PS50222">
    <property type="entry name" value="EF_HAND_2"/>
    <property type="match status" value="2"/>
</dbReference>
<dbReference type="InterPro" id="IPR011992">
    <property type="entry name" value="EF-hand-dom_pair"/>
</dbReference>
<dbReference type="GO" id="GO:0005509">
    <property type="term" value="F:calcium ion binding"/>
    <property type="evidence" value="ECO:0007669"/>
    <property type="project" value="InterPro"/>
</dbReference>
<evidence type="ECO:0000313" key="5">
    <source>
        <dbReference type="Proteomes" id="UP000887566"/>
    </source>
</evidence>
<dbReference type="AlphaFoldDB" id="A0A914X0P0"/>
<keyword evidence="3" id="KW-0732">Signal</keyword>
<feature type="compositionally biased region" description="Low complexity" evidence="2">
    <location>
        <begin position="35"/>
        <end position="56"/>
    </location>
</feature>